<gene>
    <name evidence="1" type="ORF">SAMN05192573_108127</name>
</gene>
<evidence type="ECO:0000313" key="2">
    <source>
        <dbReference type="Proteomes" id="UP000199705"/>
    </source>
</evidence>
<accession>A0A1G8B813</accession>
<dbReference type="Proteomes" id="UP000199705">
    <property type="component" value="Unassembled WGS sequence"/>
</dbReference>
<dbReference type="EMBL" id="FNCG01000008">
    <property type="protein sequence ID" value="SDH29281.1"/>
    <property type="molecule type" value="Genomic_DNA"/>
</dbReference>
<evidence type="ECO:0008006" key="3">
    <source>
        <dbReference type="Google" id="ProtNLM"/>
    </source>
</evidence>
<reference evidence="2" key="1">
    <citation type="submission" date="2016-10" db="EMBL/GenBank/DDBJ databases">
        <authorList>
            <person name="Varghese N."/>
            <person name="Submissions S."/>
        </authorList>
    </citation>
    <scope>NUCLEOTIDE SEQUENCE [LARGE SCALE GENOMIC DNA]</scope>
    <source>
        <strain evidence="2">Gh-67</strain>
    </source>
</reference>
<dbReference type="AlphaFoldDB" id="A0A1G8B813"/>
<dbReference type="RefSeq" id="WP_091169401.1">
    <property type="nucleotide sequence ID" value="NZ_FNCG01000008.1"/>
</dbReference>
<evidence type="ECO:0000313" key="1">
    <source>
        <dbReference type="EMBL" id="SDH29281.1"/>
    </source>
</evidence>
<proteinExistence type="predicted"/>
<keyword evidence="2" id="KW-1185">Reference proteome</keyword>
<organism evidence="1 2">
    <name type="scientific">Mucilaginibacter gossypii</name>
    <dbReference type="NCBI Taxonomy" id="551996"/>
    <lineage>
        <taxon>Bacteria</taxon>
        <taxon>Pseudomonadati</taxon>
        <taxon>Bacteroidota</taxon>
        <taxon>Sphingobacteriia</taxon>
        <taxon>Sphingobacteriales</taxon>
        <taxon>Sphingobacteriaceae</taxon>
        <taxon>Mucilaginibacter</taxon>
    </lineage>
</organism>
<protein>
    <recommendedName>
        <fullName evidence="3">Cthe-2314-like HEPN domain-containing protein</fullName>
    </recommendedName>
</protein>
<name>A0A1G8B813_9SPHI</name>
<sequence length="226" mass="26724">MNDYFDGLDQILEEITDKYEINNLISIQKHLEDSYWDKLARLSFFTKLFDEHHYHFLYEIQGLSSQIHFGIVNCILFRDKISLDKGRPNVYNHRYTFMIESTIHCIYSYWNRVGLVLNTYLKNPKDIKRTYFANVVPQLLTDYPALEQDKFYQWLCTVKTALDDLERNEFAHNNSLIMQNFLPKNAENGDFKALLAMPDLLLSHNKSIVDEIGNLVELVEKLETLI</sequence>